<organism evidence="2 3">
    <name type="scientific">Recurvomyces mirabilis</name>
    <dbReference type="NCBI Taxonomy" id="574656"/>
    <lineage>
        <taxon>Eukaryota</taxon>
        <taxon>Fungi</taxon>
        <taxon>Dikarya</taxon>
        <taxon>Ascomycota</taxon>
        <taxon>Pezizomycotina</taxon>
        <taxon>Dothideomycetes</taxon>
        <taxon>Dothideomycetidae</taxon>
        <taxon>Mycosphaerellales</taxon>
        <taxon>Teratosphaeriaceae</taxon>
        <taxon>Recurvomyces</taxon>
    </lineage>
</organism>
<proteinExistence type="predicted"/>
<dbReference type="PANTHER" id="PTHR42085:SF2">
    <property type="entry name" value="F-BOX DOMAIN-CONTAINING PROTEIN"/>
    <property type="match status" value="1"/>
</dbReference>
<sequence>MRAPAEAGQSVAFSTCYSSELRTIKDRKRRRFDMGAIPSHPSQPLPQMHMSESLPSQEESMLKTIMRLRGLDISQESVFDFEPPEGSRPWPSAHYGPDSPHLQFAKATKSSKNKHQTTPAKPARPAKARKPKASKLVLKKAIPAPSKDHGPLPERAIPLHLFTLPSELRNRIYELISVLEEPISPSIRPIWVTQGRRKRLEQRSYPREPAAAIASKQMRKELLSIFYASNRFTFQQSDHNLLVKHSMASLANQKIWVANRPDSKHIRDIELRTPVEGLLETRLDYTFHRRVDGTVKITKKFHLGFDEYCDCLEQGAIEDAKTAISEKVLAYHSAPEEDKVWDVSAMDVMLLVGEKRREKLKAIATAEKGPEGMWRLPAGKCAKCGTVGLTLVHG</sequence>
<dbReference type="AlphaFoldDB" id="A0AAE0WUA0"/>
<evidence type="ECO:0000313" key="2">
    <source>
        <dbReference type="EMBL" id="KAK3678267.1"/>
    </source>
</evidence>
<evidence type="ECO:0000313" key="3">
    <source>
        <dbReference type="Proteomes" id="UP001274830"/>
    </source>
</evidence>
<name>A0AAE0WUA0_9PEZI</name>
<evidence type="ECO:0000256" key="1">
    <source>
        <dbReference type="SAM" id="MobiDB-lite"/>
    </source>
</evidence>
<dbReference type="Proteomes" id="UP001274830">
    <property type="component" value="Unassembled WGS sequence"/>
</dbReference>
<dbReference type="PANTHER" id="PTHR42085">
    <property type="entry name" value="F-BOX DOMAIN-CONTAINING PROTEIN"/>
    <property type="match status" value="1"/>
</dbReference>
<reference evidence="2" key="1">
    <citation type="submission" date="2023-07" db="EMBL/GenBank/DDBJ databases">
        <title>Black Yeasts Isolated from many extreme environments.</title>
        <authorList>
            <person name="Coleine C."/>
            <person name="Stajich J.E."/>
            <person name="Selbmann L."/>
        </authorList>
    </citation>
    <scope>NUCLEOTIDE SEQUENCE</scope>
    <source>
        <strain evidence="2">CCFEE 5485</strain>
    </source>
</reference>
<protein>
    <submittedName>
        <fullName evidence="2">Uncharacterized protein</fullName>
    </submittedName>
</protein>
<dbReference type="EMBL" id="JAUTXT010000004">
    <property type="protein sequence ID" value="KAK3678267.1"/>
    <property type="molecule type" value="Genomic_DNA"/>
</dbReference>
<feature type="region of interest" description="Disordered" evidence="1">
    <location>
        <begin position="79"/>
        <end position="134"/>
    </location>
</feature>
<feature type="compositionally biased region" description="Basic residues" evidence="1">
    <location>
        <begin position="124"/>
        <end position="133"/>
    </location>
</feature>
<comment type="caution">
    <text evidence="2">The sequence shown here is derived from an EMBL/GenBank/DDBJ whole genome shotgun (WGS) entry which is preliminary data.</text>
</comment>
<gene>
    <name evidence="2" type="ORF">LTR78_001562</name>
</gene>
<keyword evidence="3" id="KW-1185">Reference proteome</keyword>
<feature type="region of interest" description="Disordered" evidence="1">
    <location>
        <begin position="34"/>
        <end position="57"/>
    </location>
</feature>
<accession>A0AAE0WUA0</accession>
<dbReference type="InterPro" id="IPR038883">
    <property type="entry name" value="AN11006-like"/>
</dbReference>